<keyword evidence="3" id="KW-1185">Reference proteome</keyword>
<accession>A0ABS9C230</accession>
<reference evidence="2" key="1">
    <citation type="submission" date="2021-08" db="EMBL/GenBank/DDBJ databases">
        <title>Complete genome sequence of Chryseobacterium sp strain PS-8.</title>
        <authorList>
            <person name="Das S.K."/>
        </authorList>
    </citation>
    <scope>NUCLEOTIDE SEQUENCE</scope>
    <source>
        <strain evidence="2">PS-8</strain>
    </source>
</reference>
<protein>
    <recommendedName>
        <fullName evidence="4">C1q domain-containing protein</fullName>
    </recommendedName>
</protein>
<organism evidence="2 3">
    <name type="scientific">Chryseobacterium indicum</name>
    <dbReference type="NCBI Taxonomy" id="2766954"/>
    <lineage>
        <taxon>Bacteria</taxon>
        <taxon>Pseudomonadati</taxon>
        <taxon>Bacteroidota</taxon>
        <taxon>Flavobacteriia</taxon>
        <taxon>Flavobacteriales</taxon>
        <taxon>Weeksellaceae</taxon>
        <taxon>Chryseobacterium group</taxon>
        <taxon>Chryseobacterium</taxon>
    </lineage>
</organism>
<feature type="transmembrane region" description="Helical" evidence="1">
    <location>
        <begin position="57"/>
        <end position="75"/>
    </location>
</feature>
<evidence type="ECO:0000313" key="3">
    <source>
        <dbReference type="Proteomes" id="UP001430374"/>
    </source>
</evidence>
<sequence length="357" mass="37533">MIDIQLKISSAIVVNSSTINLECFMTFLKNLLSPSYQNSSKNTYHFNIKLNLMRKSIIYFSILVCLFINGLAQTGNVGVNETSPASTLDVKTISGSNTKTFRLRNNSGSETLTVLENGNVGIGQPSPGYNLEAKGTIAFPNVLSNTLFSGYNALGIDNTTGQVGIFTAGAPPYLYGELQTAGLAFNLTTAAGNVVRALDLSSADLAVNTISATYGVAASATIDGSARSNVAYIVLPAVGYYRLDLVWYGVCSTGTVVTNSRELVGVNTTIALASSGTSFTTYTVNRNIWVADSDSAGNISGYITATPNRANTIFRTTVANTKIAVFVGYGVGDEISGCQIAKPNGAISNGSYSITKL</sequence>
<dbReference type="RefSeq" id="WP_235129688.1">
    <property type="nucleotide sequence ID" value="NZ_JACSGT010000001.1"/>
</dbReference>
<keyword evidence="1" id="KW-0472">Membrane</keyword>
<dbReference type="EMBL" id="JACSGT010000001">
    <property type="protein sequence ID" value="MCF2217812.1"/>
    <property type="molecule type" value="Genomic_DNA"/>
</dbReference>
<evidence type="ECO:0000256" key="1">
    <source>
        <dbReference type="SAM" id="Phobius"/>
    </source>
</evidence>
<evidence type="ECO:0008006" key="4">
    <source>
        <dbReference type="Google" id="ProtNLM"/>
    </source>
</evidence>
<comment type="caution">
    <text evidence="2">The sequence shown here is derived from an EMBL/GenBank/DDBJ whole genome shotgun (WGS) entry which is preliminary data.</text>
</comment>
<gene>
    <name evidence="2" type="ORF">H9Q08_00660</name>
</gene>
<keyword evidence="1" id="KW-0812">Transmembrane</keyword>
<evidence type="ECO:0000313" key="2">
    <source>
        <dbReference type="EMBL" id="MCF2217812.1"/>
    </source>
</evidence>
<keyword evidence="1" id="KW-1133">Transmembrane helix</keyword>
<dbReference type="Proteomes" id="UP001430374">
    <property type="component" value="Unassembled WGS sequence"/>
</dbReference>
<proteinExistence type="predicted"/>
<name>A0ABS9C230_9FLAO</name>